<dbReference type="PRINTS" id="PR01900">
    <property type="entry name" value="YIDCPROTEIN"/>
</dbReference>
<feature type="transmembrane region" description="Helical" evidence="13">
    <location>
        <begin position="527"/>
        <end position="551"/>
    </location>
</feature>
<keyword evidence="6 13" id="KW-0812">Transmembrane</keyword>
<dbReference type="InterPro" id="IPR019998">
    <property type="entry name" value="Membr_insert_YidC"/>
</dbReference>
<evidence type="ECO:0000256" key="8">
    <source>
        <dbReference type="ARBA" id="ARBA00022989"/>
    </source>
</evidence>
<protein>
    <recommendedName>
        <fullName evidence="3 13">Membrane protein insertase YidC</fullName>
    </recommendedName>
    <alternativeName>
        <fullName evidence="12 13">Foldase YidC</fullName>
    </alternativeName>
    <alternativeName>
        <fullName evidence="11 13">Membrane integrase YidC</fullName>
    </alternativeName>
    <alternativeName>
        <fullName evidence="13">Membrane protein YidC</fullName>
    </alternativeName>
</protein>
<feature type="transmembrane region" description="Helical" evidence="13">
    <location>
        <begin position="494"/>
        <end position="515"/>
    </location>
</feature>
<dbReference type="NCBIfam" id="TIGR03592">
    <property type="entry name" value="yidC_oxa1_cterm"/>
    <property type="match status" value="1"/>
</dbReference>
<keyword evidence="5 13" id="KW-1003">Cell membrane</keyword>
<keyword evidence="18" id="KW-1185">Reference proteome</keyword>
<gene>
    <name evidence="13 17" type="primary">yidC</name>
    <name evidence="17" type="ORF">MTR62_10350</name>
</gene>
<evidence type="ECO:0000256" key="4">
    <source>
        <dbReference type="ARBA" id="ARBA00022448"/>
    </source>
</evidence>
<feature type="transmembrane region" description="Helical" evidence="13">
    <location>
        <begin position="7"/>
        <end position="29"/>
    </location>
</feature>
<keyword evidence="7 13" id="KW-0653">Protein transport</keyword>
<evidence type="ECO:0000259" key="15">
    <source>
        <dbReference type="Pfam" id="PF02096"/>
    </source>
</evidence>
<dbReference type="Proteomes" id="UP001162881">
    <property type="component" value="Unassembled WGS sequence"/>
</dbReference>
<dbReference type="NCBIfam" id="NF002353">
    <property type="entry name" value="PRK01318.1-4"/>
    <property type="match status" value="1"/>
</dbReference>
<dbReference type="Gene3D" id="2.70.98.90">
    <property type="match status" value="1"/>
</dbReference>
<dbReference type="CDD" id="cd19961">
    <property type="entry name" value="EcYidC-like_peri"/>
    <property type="match status" value="1"/>
</dbReference>
<evidence type="ECO:0000256" key="10">
    <source>
        <dbReference type="ARBA" id="ARBA00023186"/>
    </source>
</evidence>
<dbReference type="PRINTS" id="PR00701">
    <property type="entry name" value="60KDINNERMP"/>
</dbReference>
<reference evidence="17" key="1">
    <citation type="submission" date="2022-03" db="EMBL/GenBank/DDBJ databases">
        <title>Identification of a novel bacterium isolated from mangrove sediments.</title>
        <authorList>
            <person name="Pan X."/>
        </authorList>
    </citation>
    <scope>NUCLEOTIDE SEQUENCE</scope>
    <source>
        <strain evidence="17">B1949</strain>
    </source>
</reference>
<comment type="subunit">
    <text evidence="13">Interacts with the Sec translocase complex via SecD. Specifically interacts with transmembrane segments of nascent integral membrane proteins during membrane integration.</text>
</comment>
<sequence length="593" mass="65816">MQNQRNIILAVVLTALVLFGWEAGVGYLYPNAHKTEQAEQAQAAQQDTTKSAKEPKATREGGLRDAAEMALEAKDLKTALAGGHRVPIVAPGVSGSINLQGGLLDDLVLNRHRETVQKNSGPVRIYSPAGTPAQQYAQVGWAGQGGLTPSAGTLWTAQPGAKLTPQTPVTLTWDNGRGQTYALTYHVDDNYMVTVDQSVRNSARAPIQIQPFALLNRTDLTASLDSYQVHSGPIGAFDGSVSFSTNYKDVVAQKTLETTGNTDWIGFTDVYWMSTLIPTGEKAQGTYRALSDHIFRADILYDKDIVQAGQTNTVTTKIFAGAKEHEVLAAYAKQGIKNFDLSIDWGWFRWFEKPIFWLLMSLFKIVGNFGFAIILLTVIVRGAMFPVAQRQFASMAAMRAIQPKMKAIQERYKDDKAQAQQEIMKLYKEEGVNPLAGCLPMFLQIPVFFALYKTLILSIEMRHQPFVLWIKDLSAPDPLHVLNLFGLLPFDPPGFLAIGVLALLLGTTMFLQFRLNPAQMDPTQQQIFMIMPWFMMFVMAPFASGLLVYWITSNLLTICQQKFLYSRHPQLKAQAAKVVEDTERAKARQKGKA</sequence>
<dbReference type="InterPro" id="IPR028055">
    <property type="entry name" value="YidC/Oxa/ALB_C"/>
</dbReference>
<accession>A0ABT0BDD9</accession>
<keyword evidence="10 13" id="KW-0143">Chaperone</keyword>
<evidence type="ECO:0000313" key="17">
    <source>
        <dbReference type="EMBL" id="MCJ2183087.1"/>
    </source>
</evidence>
<evidence type="ECO:0000256" key="7">
    <source>
        <dbReference type="ARBA" id="ARBA00022927"/>
    </source>
</evidence>
<dbReference type="HAMAP" id="MF_01810">
    <property type="entry name" value="YidC_type1"/>
    <property type="match status" value="1"/>
</dbReference>
<feature type="domain" description="Membrane insertase YidC N-terminal" evidence="16">
    <location>
        <begin position="85"/>
        <end position="358"/>
    </location>
</feature>
<evidence type="ECO:0000256" key="13">
    <source>
        <dbReference type="HAMAP-Rule" id="MF_01810"/>
    </source>
</evidence>
<evidence type="ECO:0000259" key="16">
    <source>
        <dbReference type="Pfam" id="PF14849"/>
    </source>
</evidence>
<evidence type="ECO:0000256" key="1">
    <source>
        <dbReference type="ARBA" id="ARBA00004429"/>
    </source>
</evidence>
<dbReference type="PANTHER" id="PTHR12428">
    <property type="entry name" value="OXA1"/>
    <property type="match status" value="1"/>
</dbReference>
<feature type="compositionally biased region" description="Basic and acidic residues" evidence="14">
    <location>
        <begin position="50"/>
        <end position="63"/>
    </location>
</feature>
<dbReference type="EMBL" id="JALHLF010000034">
    <property type="protein sequence ID" value="MCJ2183087.1"/>
    <property type="molecule type" value="Genomic_DNA"/>
</dbReference>
<dbReference type="InterPro" id="IPR047196">
    <property type="entry name" value="YidC_ALB_C"/>
</dbReference>
<keyword evidence="8 13" id="KW-1133">Transmembrane helix</keyword>
<dbReference type="PANTHER" id="PTHR12428:SF65">
    <property type="entry name" value="CYTOCHROME C OXIDASE ASSEMBLY PROTEIN COX18, MITOCHONDRIAL"/>
    <property type="match status" value="1"/>
</dbReference>
<evidence type="ECO:0000256" key="6">
    <source>
        <dbReference type="ARBA" id="ARBA00022692"/>
    </source>
</evidence>
<dbReference type="NCBIfam" id="TIGR03593">
    <property type="entry name" value="yidC_nterm"/>
    <property type="match status" value="1"/>
</dbReference>
<feature type="domain" description="Membrane insertase YidC/Oxa/ALB C-terminal" evidence="15">
    <location>
        <begin position="369"/>
        <end position="565"/>
    </location>
</feature>
<evidence type="ECO:0000256" key="11">
    <source>
        <dbReference type="ARBA" id="ARBA00033245"/>
    </source>
</evidence>
<dbReference type="InterPro" id="IPR001708">
    <property type="entry name" value="YidC/ALB3/OXA1/COX18"/>
</dbReference>
<evidence type="ECO:0000256" key="9">
    <source>
        <dbReference type="ARBA" id="ARBA00023136"/>
    </source>
</evidence>
<organism evidence="17 18">
    <name type="scientific">Novosphingobium organovorum</name>
    <dbReference type="NCBI Taxonomy" id="2930092"/>
    <lineage>
        <taxon>Bacteria</taxon>
        <taxon>Pseudomonadati</taxon>
        <taxon>Pseudomonadota</taxon>
        <taxon>Alphaproteobacteria</taxon>
        <taxon>Sphingomonadales</taxon>
        <taxon>Sphingomonadaceae</taxon>
        <taxon>Novosphingobium</taxon>
    </lineage>
</organism>
<evidence type="ECO:0000256" key="12">
    <source>
        <dbReference type="ARBA" id="ARBA00033342"/>
    </source>
</evidence>
<evidence type="ECO:0000256" key="5">
    <source>
        <dbReference type="ARBA" id="ARBA00022475"/>
    </source>
</evidence>
<evidence type="ECO:0000313" key="18">
    <source>
        <dbReference type="Proteomes" id="UP001162881"/>
    </source>
</evidence>
<feature type="transmembrane region" description="Helical" evidence="13">
    <location>
        <begin position="355"/>
        <end position="380"/>
    </location>
</feature>
<feature type="region of interest" description="Disordered" evidence="14">
    <location>
        <begin position="38"/>
        <end position="63"/>
    </location>
</feature>
<proteinExistence type="inferred from homology"/>
<comment type="function">
    <text evidence="13">Required for the insertion and/or proper folding and/or complex formation of integral membrane proteins into the membrane. Involved in integration of membrane proteins that insert both dependently and independently of the Sec translocase complex, as well as at least some lipoproteins. Aids folding of multispanning membrane proteins.</text>
</comment>
<dbReference type="InterPro" id="IPR028053">
    <property type="entry name" value="Membr_insert_YidC_N"/>
</dbReference>
<comment type="caution">
    <text evidence="17">The sequence shown here is derived from an EMBL/GenBank/DDBJ whole genome shotgun (WGS) entry which is preliminary data.</text>
</comment>
<evidence type="ECO:0000256" key="3">
    <source>
        <dbReference type="ARBA" id="ARBA00015325"/>
    </source>
</evidence>
<dbReference type="CDD" id="cd20070">
    <property type="entry name" value="5TM_YidC_Alb3"/>
    <property type="match status" value="1"/>
</dbReference>
<evidence type="ECO:0000256" key="14">
    <source>
        <dbReference type="SAM" id="MobiDB-lite"/>
    </source>
</evidence>
<keyword evidence="9 13" id="KW-0472">Membrane</keyword>
<keyword evidence="4 13" id="KW-0813">Transport</keyword>
<dbReference type="Pfam" id="PF02096">
    <property type="entry name" value="60KD_IMP"/>
    <property type="match status" value="1"/>
</dbReference>
<dbReference type="RefSeq" id="WP_244020352.1">
    <property type="nucleotide sequence ID" value="NZ_JALHLF010000034.1"/>
</dbReference>
<dbReference type="InterPro" id="IPR038221">
    <property type="entry name" value="YidC_periplasmic_sf"/>
</dbReference>
<name>A0ABT0BDD9_9SPHN</name>
<dbReference type="Pfam" id="PF14849">
    <property type="entry name" value="YidC_periplas"/>
    <property type="match status" value="1"/>
</dbReference>
<comment type="similarity">
    <text evidence="2 13">Belongs to the OXA1/ALB3/YidC family. Type 1 subfamily.</text>
</comment>
<evidence type="ECO:0000256" key="2">
    <source>
        <dbReference type="ARBA" id="ARBA00010527"/>
    </source>
</evidence>
<comment type="subcellular location">
    <subcellularLocation>
        <location evidence="1">Cell inner membrane</location>
        <topology evidence="1">Multi-pass membrane protein</topology>
    </subcellularLocation>
    <subcellularLocation>
        <location evidence="13">Cell membrane</location>
        <topology evidence="13">Multi-pass membrane protein</topology>
    </subcellularLocation>
</comment>